<evidence type="ECO:0000256" key="1">
    <source>
        <dbReference type="ARBA" id="ARBA00005336"/>
    </source>
</evidence>
<dbReference type="Proteomes" id="UP000198976">
    <property type="component" value="Chromosome I"/>
</dbReference>
<feature type="region of interest" description="Disordered" evidence="3">
    <location>
        <begin position="531"/>
        <end position="554"/>
    </location>
</feature>
<comment type="similarity">
    <text evidence="1">Belongs to the glycosyl hydrolase 3 family.</text>
</comment>
<dbReference type="EMBL" id="LT629792">
    <property type="protein sequence ID" value="SDU08918.1"/>
    <property type="molecule type" value="Genomic_DNA"/>
</dbReference>
<evidence type="ECO:0000313" key="6">
    <source>
        <dbReference type="Proteomes" id="UP000198976"/>
    </source>
</evidence>
<gene>
    <name evidence="5" type="ORF">SAMN04489714_2092</name>
</gene>
<evidence type="ECO:0000259" key="4">
    <source>
        <dbReference type="SMART" id="SM01217"/>
    </source>
</evidence>
<dbReference type="Gene3D" id="2.60.40.10">
    <property type="entry name" value="Immunoglobulins"/>
    <property type="match status" value="1"/>
</dbReference>
<name>A0ABY0VCW3_9ACTO</name>
<keyword evidence="2" id="KW-0378">Hydrolase</keyword>
<dbReference type="Pfam" id="PF14310">
    <property type="entry name" value="Fn3-like"/>
    <property type="match status" value="1"/>
</dbReference>
<dbReference type="InterPro" id="IPR017853">
    <property type="entry name" value="GH"/>
</dbReference>
<protein>
    <submittedName>
        <fullName evidence="5">Beta-glucosidase</fullName>
    </submittedName>
</protein>
<dbReference type="Pfam" id="PF01915">
    <property type="entry name" value="Glyco_hydro_3_C"/>
    <property type="match status" value="1"/>
</dbReference>
<dbReference type="InterPro" id="IPR013783">
    <property type="entry name" value="Ig-like_fold"/>
</dbReference>
<dbReference type="PANTHER" id="PTHR42715">
    <property type="entry name" value="BETA-GLUCOSIDASE"/>
    <property type="match status" value="1"/>
</dbReference>
<dbReference type="InterPro" id="IPR001764">
    <property type="entry name" value="Glyco_hydro_3_N"/>
</dbReference>
<dbReference type="InterPro" id="IPR036962">
    <property type="entry name" value="Glyco_hydro_3_N_sf"/>
</dbReference>
<dbReference type="InterPro" id="IPR002772">
    <property type="entry name" value="Glyco_hydro_3_C"/>
</dbReference>
<dbReference type="SUPFAM" id="SSF52279">
    <property type="entry name" value="Beta-D-glucan exohydrolase, C-terminal domain"/>
    <property type="match status" value="1"/>
</dbReference>
<keyword evidence="6" id="KW-1185">Reference proteome</keyword>
<evidence type="ECO:0000256" key="2">
    <source>
        <dbReference type="ARBA" id="ARBA00022801"/>
    </source>
</evidence>
<dbReference type="SMART" id="SM01217">
    <property type="entry name" value="Fn3_like"/>
    <property type="match status" value="1"/>
</dbReference>
<dbReference type="Gene3D" id="3.40.50.1700">
    <property type="entry name" value="Glycoside hydrolase family 3 C-terminal domain"/>
    <property type="match status" value="1"/>
</dbReference>
<reference evidence="5 6" key="1">
    <citation type="submission" date="2016-10" db="EMBL/GenBank/DDBJ databases">
        <authorList>
            <person name="Varghese N."/>
            <person name="Submissions S."/>
        </authorList>
    </citation>
    <scope>NUCLEOTIDE SEQUENCE [LARGE SCALE GENOMIC DNA]</scope>
    <source>
        <strain evidence="5 6">DSM 9169</strain>
    </source>
</reference>
<dbReference type="PRINTS" id="PR00133">
    <property type="entry name" value="GLHYDRLASE3"/>
</dbReference>
<evidence type="ECO:0000313" key="5">
    <source>
        <dbReference type="EMBL" id="SDU08918.1"/>
    </source>
</evidence>
<dbReference type="PANTHER" id="PTHR42715:SF10">
    <property type="entry name" value="BETA-GLUCOSIDASE"/>
    <property type="match status" value="1"/>
</dbReference>
<sequence length="896" mass="97329">MAVTPTPSAPTLRIPSEGITVDIDDPDGQMFMLDRSLQGCVSLAFSTQIDKEHPGDVFLDGSPTPYVLADVLAIRGVTHLGITVFGVLTQRGTCHRVTVRGFRDLNGTVMEPTSFTLTTLPDTAPDPAFAHHDAIALRAAEEGIVLLENRRNTLPLPSGTLNLFGAGVHAFRTAIVGAGRINPRYTVRLRDAIEASDTFTLNEELACFYRTGTNDLPPRDLRDRARALSDTGIIVLTRPCGENTDNSSDEAEFRLDSAEDTLVRTVCDLFDRTVVILNTPYPIDVSFMDTYPVDALILAGVGGMLAGPAIERVLSGAVNPSGRLSDSWPRALADLPADVNFYDCAGGKTRYNAEHRTWIDTAYEEGIYVGYRFYSTFDAEPAYPFGYGLSYTTFDLTPSATINSDEGGHPHAQIDVTVTNTGERAGRDVVQAYVRKPHERIETPERELVAFAKTPLLEPGESHVVRLDVGADRLSVWDEEVSSWIVTEGEYTLFVGHDAADAGQTCQFCLDADRVLAHGHPVMRAPEPVTALSRRDPSHTWPQGTRSGIRDTPGFIPVRHVPSRDGLEEALPSDTPVTFDDVVAGRATAADLARQLDVDQCVRLLVCSRDDWGMEGTGAAGIMATVADVDLPEFVVADGNSGVNIRKPNIGMPTTVVLASTFDVDLAEEVGRVIGQEAHANRIDVILAPAMNLHRHPLCGRHPEYFSEDPYLTGMMAGHFAKGLESGGVGACYKHFLANNAEASRKRNQSLIPERALRELYLKSFEVAIGVHPAATLMTSYNGVNGCHTAADTELLETIIRGEWGWRGMIMTDWTSYDTCPVDMMVPAGTNWITPASPDDTFTAPIVRAVREGRVGESVVRRATAELIGTLVTVRALASQADSRLSEHNTKGESDD</sequence>
<organism evidence="5 6">
    <name type="scientific">Schaalia radingae</name>
    <dbReference type="NCBI Taxonomy" id="131110"/>
    <lineage>
        <taxon>Bacteria</taxon>
        <taxon>Bacillati</taxon>
        <taxon>Actinomycetota</taxon>
        <taxon>Actinomycetes</taxon>
        <taxon>Actinomycetales</taxon>
        <taxon>Actinomycetaceae</taxon>
        <taxon>Schaalia</taxon>
    </lineage>
</organism>
<dbReference type="SUPFAM" id="SSF51445">
    <property type="entry name" value="(Trans)glycosidases"/>
    <property type="match status" value="1"/>
</dbReference>
<dbReference type="InterPro" id="IPR026891">
    <property type="entry name" value="Fn3-like"/>
</dbReference>
<dbReference type="Pfam" id="PF00933">
    <property type="entry name" value="Glyco_hydro_3"/>
    <property type="match status" value="1"/>
</dbReference>
<feature type="domain" description="Fibronectin type III-like" evidence="4">
    <location>
        <begin position="428"/>
        <end position="499"/>
    </location>
</feature>
<proteinExistence type="inferred from homology"/>
<dbReference type="InterPro" id="IPR050288">
    <property type="entry name" value="Cellulose_deg_GH3"/>
</dbReference>
<accession>A0ABY0VCW3</accession>
<dbReference type="Gene3D" id="3.20.20.300">
    <property type="entry name" value="Glycoside hydrolase, family 3, N-terminal domain"/>
    <property type="match status" value="1"/>
</dbReference>
<dbReference type="RefSeq" id="WP_070725430.1">
    <property type="nucleotide sequence ID" value="NZ_LT629792.1"/>
</dbReference>
<evidence type="ECO:0000256" key="3">
    <source>
        <dbReference type="SAM" id="MobiDB-lite"/>
    </source>
</evidence>
<dbReference type="InterPro" id="IPR036881">
    <property type="entry name" value="Glyco_hydro_3_C_sf"/>
</dbReference>